<protein>
    <submittedName>
        <fullName evidence="1">DUF2835 family protein</fullName>
    </submittedName>
</protein>
<evidence type="ECO:0000313" key="2">
    <source>
        <dbReference type="Proteomes" id="UP000317155"/>
    </source>
</evidence>
<evidence type="ECO:0000313" key="1">
    <source>
        <dbReference type="EMBL" id="TRO83202.1"/>
    </source>
</evidence>
<comment type="caution">
    <text evidence="1">The sequence shown here is derived from an EMBL/GenBank/DDBJ whole genome shotgun (WGS) entry which is preliminary data.</text>
</comment>
<proteinExistence type="predicted"/>
<name>A0A550JJ17_9BACT</name>
<dbReference type="Proteomes" id="UP000317155">
    <property type="component" value="Unassembled WGS sequence"/>
</dbReference>
<gene>
    <name evidence="1" type="ORF">FL622_03730</name>
</gene>
<reference evidence="1 2" key="1">
    <citation type="submission" date="2019-07" db="EMBL/GenBank/DDBJ databases">
        <title>Insights of Desulfuromonas acetexigens electromicrobiology.</title>
        <authorList>
            <person name="Katuri K."/>
            <person name="Sapireddy V."/>
            <person name="Shaw D.R."/>
            <person name="Saikaly P."/>
        </authorList>
    </citation>
    <scope>NUCLEOTIDE SEQUENCE [LARGE SCALE GENOMIC DNA]</scope>
    <source>
        <strain evidence="1 2">2873</strain>
    </source>
</reference>
<keyword evidence="2" id="KW-1185">Reference proteome</keyword>
<dbReference type="RefSeq" id="WP_092055852.1">
    <property type="nucleotide sequence ID" value="NZ_FOJJ01000012.1"/>
</dbReference>
<organism evidence="1 2">
    <name type="scientific">Trichloromonas acetexigens</name>
    <dbReference type="NCBI Taxonomy" id="38815"/>
    <lineage>
        <taxon>Bacteria</taxon>
        <taxon>Pseudomonadati</taxon>
        <taxon>Thermodesulfobacteriota</taxon>
        <taxon>Desulfuromonadia</taxon>
        <taxon>Desulfuromonadales</taxon>
        <taxon>Trichloromonadaceae</taxon>
        <taxon>Trichloromonas</taxon>
    </lineage>
</organism>
<dbReference type="OrthoDB" id="5600793at2"/>
<accession>A0A550JJ17</accession>
<dbReference type="EMBL" id="VJVV01000002">
    <property type="protein sequence ID" value="TRO83202.1"/>
    <property type="molecule type" value="Genomic_DNA"/>
</dbReference>
<dbReference type="Pfam" id="PF11197">
    <property type="entry name" value="DUF2835"/>
    <property type="match status" value="1"/>
</dbReference>
<sequence>MPQARFSLHVGPEELLRYYRGRASTVAVTADDGSRLRFPAASLRPFVTREGVHGRFLIRFDENLRLVELRRIGG</sequence>
<dbReference type="InterPro" id="IPR021363">
    <property type="entry name" value="DUF2835"/>
</dbReference>
<dbReference type="AlphaFoldDB" id="A0A550JJ17"/>